<organism evidence="1 2">
    <name type="scientific">Crotalaria pallida</name>
    <name type="common">Smooth rattlebox</name>
    <name type="synonym">Crotalaria striata</name>
    <dbReference type="NCBI Taxonomy" id="3830"/>
    <lineage>
        <taxon>Eukaryota</taxon>
        <taxon>Viridiplantae</taxon>
        <taxon>Streptophyta</taxon>
        <taxon>Embryophyta</taxon>
        <taxon>Tracheophyta</taxon>
        <taxon>Spermatophyta</taxon>
        <taxon>Magnoliopsida</taxon>
        <taxon>eudicotyledons</taxon>
        <taxon>Gunneridae</taxon>
        <taxon>Pentapetalae</taxon>
        <taxon>rosids</taxon>
        <taxon>fabids</taxon>
        <taxon>Fabales</taxon>
        <taxon>Fabaceae</taxon>
        <taxon>Papilionoideae</taxon>
        <taxon>50 kb inversion clade</taxon>
        <taxon>genistoids sensu lato</taxon>
        <taxon>core genistoids</taxon>
        <taxon>Crotalarieae</taxon>
        <taxon>Crotalaria</taxon>
    </lineage>
</organism>
<comment type="caution">
    <text evidence="1">The sequence shown here is derived from an EMBL/GenBank/DDBJ whole genome shotgun (WGS) entry which is preliminary data.</text>
</comment>
<dbReference type="PANTHER" id="PTHR47951">
    <property type="entry name" value="OS08G0547900 PROTEIN"/>
    <property type="match status" value="1"/>
</dbReference>
<dbReference type="GO" id="GO:0005506">
    <property type="term" value="F:iron ion binding"/>
    <property type="evidence" value="ECO:0007669"/>
    <property type="project" value="InterPro"/>
</dbReference>
<dbReference type="Proteomes" id="UP001372338">
    <property type="component" value="Unassembled WGS sequence"/>
</dbReference>
<evidence type="ECO:0000313" key="1">
    <source>
        <dbReference type="EMBL" id="KAK7290345.1"/>
    </source>
</evidence>
<dbReference type="GO" id="GO:0016705">
    <property type="term" value="F:oxidoreductase activity, acting on paired donors, with incorporation or reduction of molecular oxygen"/>
    <property type="evidence" value="ECO:0007669"/>
    <property type="project" value="InterPro"/>
</dbReference>
<evidence type="ECO:0008006" key="3">
    <source>
        <dbReference type="Google" id="ProtNLM"/>
    </source>
</evidence>
<dbReference type="PANTHER" id="PTHR47951:SF3">
    <property type="entry name" value="CYTOCHROME P450, FAMILY 706, SUBFAMILY A, POLYPEPTIDE 4"/>
    <property type="match status" value="1"/>
</dbReference>
<sequence length="117" mass="13577">MMFYMYNKCKSVNDDSHGLVNVRTVAQHYCGLDLDGHESKVKKAMKIMKKYHDPIIEERIKRWNDGSKLRFMELMLAAVDNPSNAIEWALAEMINQPELLQQATEELDNVVGKHRLV</sequence>
<evidence type="ECO:0000313" key="2">
    <source>
        <dbReference type="Proteomes" id="UP001372338"/>
    </source>
</evidence>
<gene>
    <name evidence="1" type="ORF">RIF29_04685</name>
</gene>
<protein>
    <recommendedName>
        <fullName evidence="3">Cytochrome P450</fullName>
    </recommendedName>
</protein>
<dbReference type="SUPFAM" id="SSF48264">
    <property type="entry name" value="Cytochrome P450"/>
    <property type="match status" value="1"/>
</dbReference>
<dbReference type="Pfam" id="PF00067">
    <property type="entry name" value="p450"/>
    <property type="match status" value="1"/>
</dbReference>
<dbReference type="GO" id="GO:0020037">
    <property type="term" value="F:heme binding"/>
    <property type="evidence" value="ECO:0007669"/>
    <property type="project" value="InterPro"/>
</dbReference>
<dbReference type="EMBL" id="JAYWIO010000001">
    <property type="protein sequence ID" value="KAK7290345.1"/>
    <property type="molecule type" value="Genomic_DNA"/>
</dbReference>
<dbReference type="InterPro" id="IPR001128">
    <property type="entry name" value="Cyt_P450"/>
</dbReference>
<proteinExistence type="predicted"/>
<dbReference type="GO" id="GO:0004497">
    <property type="term" value="F:monooxygenase activity"/>
    <property type="evidence" value="ECO:0007669"/>
    <property type="project" value="InterPro"/>
</dbReference>
<reference evidence="1 2" key="1">
    <citation type="submission" date="2024-01" db="EMBL/GenBank/DDBJ databases">
        <title>The genomes of 5 underutilized Papilionoideae crops provide insights into root nodulation and disease resistanc.</title>
        <authorList>
            <person name="Yuan L."/>
        </authorList>
    </citation>
    <scope>NUCLEOTIDE SEQUENCE [LARGE SCALE GENOMIC DNA]</scope>
    <source>
        <strain evidence="1">ZHUSHIDOU_FW_LH</strain>
        <tissue evidence="1">Leaf</tissue>
    </source>
</reference>
<dbReference type="AlphaFoldDB" id="A0AAN9P9E3"/>
<keyword evidence="2" id="KW-1185">Reference proteome</keyword>
<name>A0AAN9P9E3_CROPI</name>
<dbReference type="InterPro" id="IPR036396">
    <property type="entry name" value="Cyt_P450_sf"/>
</dbReference>
<accession>A0AAN9P9E3</accession>
<dbReference type="Gene3D" id="1.10.630.10">
    <property type="entry name" value="Cytochrome P450"/>
    <property type="match status" value="1"/>
</dbReference>